<dbReference type="Pfam" id="PF00800">
    <property type="entry name" value="PDT"/>
    <property type="match status" value="1"/>
</dbReference>
<dbReference type="SUPFAM" id="SSF53850">
    <property type="entry name" value="Periplasmic binding protein-like II"/>
    <property type="match status" value="1"/>
</dbReference>
<dbReference type="NCBIfam" id="TIGR01805">
    <property type="entry name" value="CM_mono_grmpos"/>
    <property type="match status" value="1"/>
</dbReference>
<comment type="catalytic activity">
    <reaction evidence="1">
        <text>chorismate = prephenate</text>
        <dbReference type="Rhea" id="RHEA:13897"/>
        <dbReference type="ChEBI" id="CHEBI:29748"/>
        <dbReference type="ChEBI" id="CHEBI:29934"/>
        <dbReference type="EC" id="5.4.99.5"/>
    </reaction>
</comment>
<comment type="caution">
    <text evidence="23">The sequence shown here is derived from an EMBL/GenBank/DDBJ whole genome shotgun (WGS) entry which is preliminary data.</text>
</comment>
<evidence type="ECO:0000256" key="17">
    <source>
        <dbReference type="ARBA" id="ARBA00031520"/>
    </source>
</evidence>
<dbReference type="EC" id="4.2.1.51" evidence="6"/>
<dbReference type="InterPro" id="IPR045865">
    <property type="entry name" value="ACT-like_dom_sf"/>
</dbReference>
<evidence type="ECO:0000256" key="3">
    <source>
        <dbReference type="ARBA" id="ARBA00004496"/>
    </source>
</evidence>
<dbReference type="SMART" id="SM00830">
    <property type="entry name" value="CM_2"/>
    <property type="match status" value="1"/>
</dbReference>
<evidence type="ECO:0000313" key="23">
    <source>
        <dbReference type="EMBL" id="MCQ5122606.1"/>
    </source>
</evidence>
<feature type="coiled-coil region" evidence="19">
    <location>
        <begin position="4"/>
        <end position="38"/>
    </location>
</feature>
<organism evidence="23 24">
    <name type="scientific">Massilicoli timonensis</name>
    <dbReference type="NCBI Taxonomy" id="2015901"/>
    <lineage>
        <taxon>Bacteria</taxon>
        <taxon>Bacillati</taxon>
        <taxon>Bacillota</taxon>
        <taxon>Erysipelotrichia</taxon>
        <taxon>Erysipelotrichales</taxon>
        <taxon>Erysipelotrichaceae</taxon>
        <taxon>Massilicoli</taxon>
    </lineage>
</organism>
<evidence type="ECO:0000256" key="2">
    <source>
        <dbReference type="ARBA" id="ARBA00002364"/>
    </source>
</evidence>
<evidence type="ECO:0000313" key="24">
    <source>
        <dbReference type="Proteomes" id="UP001524435"/>
    </source>
</evidence>
<dbReference type="Proteomes" id="UP001524435">
    <property type="component" value="Unassembled WGS sequence"/>
</dbReference>
<dbReference type="CDD" id="cd04905">
    <property type="entry name" value="ACT_CM-PDT"/>
    <property type="match status" value="1"/>
</dbReference>
<dbReference type="PIRSF" id="PIRSF001500">
    <property type="entry name" value="Chor_mut_pdt_Ppr"/>
    <property type="match status" value="1"/>
</dbReference>
<keyword evidence="11" id="KW-0057">Aromatic amino acid biosynthesis</keyword>
<keyword evidence="14" id="KW-0456">Lyase</keyword>
<keyword evidence="10" id="KW-0028">Amino-acid biosynthesis</keyword>
<comment type="function">
    <text evidence="2">Catalyzes the Claisen rearrangement of chorismate to prephenate and the decarboxylation/dehydration of prephenate to phenylpyruvate.</text>
</comment>
<evidence type="ECO:0000256" key="1">
    <source>
        <dbReference type="ARBA" id="ARBA00000824"/>
    </source>
</evidence>
<dbReference type="EMBL" id="JANGCH010000020">
    <property type="protein sequence ID" value="MCQ5122606.1"/>
    <property type="molecule type" value="Genomic_DNA"/>
</dbReference>
<keyword evidence="12" id="KW-0584">Phenylalanine biosynthesis</keyword>
<comment type="subcellular location">
    <subcellularLocation>
        <location evidence="3">Cytoplasm</location>
    </subcellularLocation>
</comment>
<dbReference type="InterPro" id="IPR001086">
    <property type="entry name" value="Preph_deHydtase"/>
</dbReference>
<dbReference type="InterPro" id="IPR002701">
    <property type="entry name" value="CM_II_prokaryot"/>
</dbReference>
<dbReference type="InterPro" id="IPR008242">
    <property type="entry name" value="Chor_mutase/pphenate_deHydtase"/>
</dbReference>
<feature type="domain" description="ACT" evidence="22">
    <location>
        <begin position="277"/>
        <end position="354"/>
    </location>
</feature>
<dbReference type="InterPro" id="IPR036979">
    <property type="entry name" value="CM_dom_sf"/>
</dbReference>
<comment type="catalytic activity">
    <reaction evidence="18">
        <text>prephenate + H(+) = 3-phenylpyruvate + CO2 + H2O</text>
        <dbReference type="Rhea" id="RHEA:21648"/>
        <dbReference type="ChEBI" id="CHEBI:15377"/>
        <dbReference type="ChEBI" id="CHEBI:15378"/>
        <dbReference type="ChEBI" id="CHEBI:16526"/>
        <dbReference type="ChEBI" id="CHEBI:18005"/>
        <dbReference type="ChEBI" id="CHEBI:29934"/>
        <dbReference type="EC" id="4.2.1.51"/>
    </reaction>
</comment>
<dbReference type="CDD" id="cd13631">
    <property type="entry name" value="PBP2_Ct-PDT_like"/>
    <property type="match status" value="1"/>
</dbReference>
<evidence type="ECO:0000259" key="22">
    <source>
        <dbReference type="PROSITE" id="PS51671"/>
    </source>
</evidence>
<evidence type="ECO:0000256" key="18">
    <source>
        <dbReference type="ARBA" id="ARBA00047848"/>
    </source>
</evidence>
<feature type="domain" description="Prephenate dehydratase" evidence="21">
    <location>
        <begin position="92"/>
        <end position="267"/>
    </location>
</feature>
<evidence type="ECO:0000256" key="15">
    <source>
        <dbReference type="ARBA" id="ARBA00023268"/>
    </source>
</evidence>
<evidence type="ECO:0000256" key="5">
    <source>
        <dbReference type="ARBA" id="ARBA00004817"/>
    </source>
</evidence>
<dbReference type="SUPFAM" id="SSF55021">
    <property type="entry name" value="ACT-like"/>
    <property type="match status" value="1"/>
</dbReference>
<dbReference type="RefSeq" id="WP_102268436.1">
    <property type="nucleotide sequence ID" value="NZ_CALVCM010000005.1"/>
</dbReference>
<keyword evidence="19" id="KW-0175">Coiled coil</keyword>
<dbReference type="GO" id="GO:0004106">
    <property type="term" value="F:chorismate mutase activity"/>
    <property type="evidence" value="ECO:0007669"/>
    <property type="project" value="UniProtKB-EC"/>
</dbReference>
<evidence type="ECO:0000256" key="19">
    <source>
        <dbReference type="SAM" id="Coils"/>
    </source>
</evidence>
<keyword evidence="13 23" id="KW-0413">Isomerase</keyword>
<evidence type="ECO:0000256" key="11">
    <source>
        <dbReference type="ARBA" id="ARBA00023141"/>
    </source>
</evidence>
<dbReference type="Gene3D" id="3.30.70.260">
    <property type="match status" value="1"/>
</dbReference>
<dbReference type="InterPro" id="IPR002912">
    <property type="entry name" value="ACT_dom"/>
</dbReference>
<comment type="pathway">
    <text evidence="4">Amino-acid biosynthesis; L-phenylalanine biosynthesis; phenylpyruvate from prephenate: step 1/1.</text>
</comment>
<evidence type="ECO:0000259" key="21">
    <source>
        <dbReference type="PROSITE" id="PS51171"/>
    </source>
</evidence>
<evidence type="ECO:0000256" key="6">
    <source>
        <dbReference type="ARBA" id="ARBA00013147"/>
    </source>
</evidence>
<dbReference type="PANTHER" id="PTHR21022">
    <property type="entry name" value="PREPHENATE DEHYDRATASE P PROTEIN"/>
    <property type="match status" value="1"/>
</dbReference>
<dbReference type="PROSITE" id="PS51671">
    <property type="entry name" value="ACT"/>
    <property type="match status" value="1"/>
</dbReference>
<evidence type="ECO:0000259" key="20">
    <source>
        <dbReference type="PROSITE" id="PS51168"/>
    </source>
</evidence>
<evidence type="ECO:0000256" key="9">
    <source>
        <dbReference type="ARBA" id="ARBA00022490"/>
    </source>
</evidence>
<evidence type="ECO:0000256" key="7">
    <source>
        <dbReference type="ARBA" id="ARBA00014401"/>
    </source>
</evidence>
<sequence length="358" mass="40414">MDKLKQARAIINETDEEMARLFEKRMQAVEQVARYKKEKGLPVFDAKREAEILSTCEQRIKDPAYVESYRDFIKQLMDLSKQYQKKVLSEDVVAYPGVEGAFSHMAALSLFPDAQLAHYQTFPQVVMAVEEGAAKYGVLPFENSYTGEVGEVLDLLHEHDVSIVDTLALPIDQNLLGIKGASIKDIKQIYSHQQGLSQCAQFLSGRAVELIPYPNTALAAKYVSACQDPHKGAIASKATADYYDLALLAENINTAATNTTRFIVISKTPVKEGNRFAMMVTIKHETGALAKVIELIARYDYNMENIKSRSLKDRPWEYYFLIEVVGSLKEEKANRLMQELKAYCEQFRLIGSYARKDV</sequence>
<evidence type="ECO:0000256" key="8">
    <source>
        <dbReference type="ARBA" id="ARBA00021872"/>
    </source>
</evidence>
<proteinExistence type="predicted"/>
<name>A0ABT1SMZ8_9FIRM</name>
<dbReference type="SUPFAM" id="SSF48600">
    <property type="entry name" value="Chorismate mutase II"/>
    <property type="match status" value="1"/>
</dbReference>
<dbReference type="PROSITE" id="PS51171">
    <property type="entry name" value="PREPHENATE_DEHYDR_3"/>
    <property type="match status" value="1"/>
</dbReference>
<evidence type="ECO:0000256" key="16">
    <source>
        <dbReference type="ARBA" id="ARBA00031175"/>
    </source>
</evidence>
<dbReference type="InterPro" id="IPR011279">
    <property type="entry name" value="Chorismate_mutase_GmP"/>
</dbReference>
<dbReference type="PROSITE" id="PS51168">
    <property type="entry name" value="CHORISMATE_MUT_2"/>
    <property type="match status" value="1"/>
</dbReference>
<feature type="domain" description="Chorismate mutase" evidence="20">
    <location>
        <begin position="1"/>
        <end position="88"/>
    </location>
</feature>
<evidence type="ECO:0000256" key="10">
    <source>
        <dbReference type="ARBA" id="ARBA00022605"/>
    </source>
</evidence>
<evidence type="ECO:0000256" key="14">
    <source>
        <dbReference type="ARBA" id="ARBA00023239"/>
    </source>
</evidence>
<dbReference type="InterPro" id="IPR036263">
    <property type="entry name" value="Chorismate_II_sf"/>
</dbReference>
<dbReference type="Gene3D" id="3.40.190.10">
    <property type="entry name" value="Periplasmic binding protein-like II"/>
    <property type="match status" value="2"/>
</dbReference>
<comment type="pathway">
    <text evidence="5">Metabolic intermediate biosynthesis; prephenate biosynthesis; prephenate from chorismate: step 1/1.</text>
</comment>
<dbReference type="Pfam" id="PF01817">
    <property type="entry name" value="CM_2"/>
    <property type="match status" value="1"/>
</dbReference>
<dbReference type="PANTHER" id="PTHR21022:SF19">
    <property type="entry name" value="PREPHENATE DEHYDRATASE-RELATED"/>
    <property type="match status" value="1"/>
</dbReference>
<keyword evidence="15" id="KW-0511">Multifunctional enzyme</keyword>
<evidence type="ECO:0000256" key="4">
    <source>
        <dbReference type="ARBA" id="ARBA00004741"/>
    </source>
</evidence>
<gene>
    <name evidence="23" type="ORF">NE663_10120</name>
</gene>
<evidence type="ECO:0000256" key="12">
    <source>
        <dbReference type="ARBA" id="ARBA00023222"/>
    </source>
</evidence>
<accession>A0ABT1SMZ8</accession>
<keyword evidence="9" id="KW-0963">Cytoplasm</keyword>
<reference evidence="23 24" key="1">
    <citation type="submission" date="2022-06" db="EMBL/GenBank/DDBJ databases">
        <title>Isolation of gut microbiota from human fecal samples.</title>
        <authorList>
            <person name="Pamer E.G."/>
            <person name="Barat B."/>
            <person name="Waligurski E."/>
            <person name="Medina S."/>
            <person name="Paddock L."/>
            <person name="Mostad J."/>
        </authorList>
    </citation>
    <scope>NUCLEOTIDE SEQUENCE [LARGE SCALE GENOMIC DNA]</scope>
    <source>
        <strain evidence="23 24">DFI.6.1</strain>
    </source>
</reference>
<protein>
    <recommendedName>
        <fullName evidence="7">Bifunctional chorismate mutase/prephenate dehydratase</fullName>
        <ecNumber evidence="6">4.2.1.51</ecNumber>
    </recommendedName>
    <alternativeName>
        <fullName evidence="17">Chorismate mutase-prephenate dehydratase</fullName>
    </alternativeName>
    <alternativeName>
        <fullName evidence="8">Prephenate dehydratase</fullName>
    </alternativeName>
    <alternativeName>
        <fullName evidence="16">p-protein</fullName>
    </alternativeName>
</protein>
<dbReference type="Gene3D" id="1.20.59.10">
    <property type="entry name" value="Chorismate mutase"/>
    <property type="match status" value="1"/>
</dbReference>
<keyword evidence="24" id="KW-1185">Reference proteome</keyword>
<evidence type="ECO:0000256" key="13">
    <source>
        <dbReference type="ARBA" id="ARBA00023235"/>
    </source>
</evidence>